<dbReference type="Gene3D" id="2.40.30.10">
    <property type="entry name" value="Translation factors"/>
    <property type="match status" value="1"/>
</dbReference>
<comment type="caution">
    <text evidence="11">Lacks conserved residue(s) required for the propagation of feature annotation.</text>
</comment>
<keyword evidence="14" id="KW-0472">Membrane</keyword>
<dbReference type="SUPFAM" id="SSF52343">
    <property type="entry name" value="Ferredoxin reductase-like, C-terminal NADP-linked domain"/>
    <property type="match status" value="1"/>
</dbReference>
<dbReference type="Gene3D" id="3.40.50.80">
    <property type="entry name" value="Nucleotide-binding domain of ferredoxin-NADP reductase (FNR) module"/>
    <property type="match status" value="1"/>
</dbReference>
<dbReference type="InterPro" id="IPR017938">
    <property type="entry name" value="Riboflavin_synthase-like_b-brl"/>
</dbReference>
<keyword evidence="2 11" id="KW-0813">Transport</keyword>
<comment type="function">
    <text evidence="11">Responsible for channeling the electrons from the oxidation of dihydroorotate from the FMN redox center in the PyrD type B subunit to the ultimate electron acceptor NAD(+).</text>
</comment>
<feature type="transmembrane region" description="Helical" evidence="14">
    <location>
        <begin position="111"/>
        <end position="132"/>
    </location>
</feature>
<evidence type="ECO:0000256" key="1">
    <source>
        <dbReference type="ARBA" id="ARBA00006422"/>
    </source>
</evidence>
<dbReference type="InterPro" id="IPR039261">
    <property type="entry name" value="FNR_nucleotide-bd"/>
</dbReference>
<comment type="similarity">
    <text evidence="1 11">Belongs to the PyrK family.</text>
</comment>
<evidence type="ECO:0000313" key="17">
    <source>
        <dbReference type="Proteomes" id="UP000603545"/>
    </source>
</evidence>
<feature type="binding site" evidence="11 13">
    <location>
        <position position="237"/>
    </location>
    <ligand>
        <name>[2Fe-2S] cluster</name>
        <dbReference type="ChEBI" id="CHEBI:190135"/>
    </ligand>
</feature>
<evidence type="ECO:0000313" key="16">
    <source>
        <dbReference type="EMBL" id="MBC8198840.1"/>
    </source>
</evidence>
<dbReference type="InterPro" id="IPR037117">
    <property type="entry name" value="Dihydroorotate_DH_ele_sf"/>
</dbReference>
<dbReference type="UniPathway" id="UPA00070">
    <property type="reaction ID" value="UER00945"/>
</dbReference>
<evidence type="ECO:0000256" key="11">
    <source>
        <dbReference type="HAMAP-Rule" id="MF_01211"/>
    </source>
</evidence>
<dbReference type="GO" id="GO:0051537">
    <property type="term" value="F:2 iron, 2 sulfur cluster binding"/>
    <property type="evidence" value="ECO:0007669"/>
    <property type="project" value="UniProtKB-KW"/>
</dbReference>
<dbReference type="InterPro" id="IPR019480">
    <property type="entry name" value="Dihydroorotate_DH_Fe-S-bd"/>
</dbReference>
<evidence type="ECO:0000256" key="5">
    <source>
        <dbReference type="ARBA" id="ARBA00022723"/>
    </source>
</evidence>
<dbReference type="GO" id="GO:0044205">
    <property type="term" value="P:'de novo' UMP biosynthetic process"/>
    <property type="evidence" value="ECO:0007669"/>
    <property type="project" value="UniProtKB-UniRule"/>
</dbReference>
<sequence length="266" mass="28748">MLQEKAKVLFNKKAGPSYFRIGLMCHNSYAKAQPGQFIMVHLSEQKISILPRPFSIHRLIIANGRIQGIELLFKVVGGCTEKLSKCRRGDYLDILGPLGRGFIIPDKYQRIFIVSGGIGVAPLFFLASSLLAKIADPSTCRLFIGGRSKHDILCTDDFSELDITISIATDDGSLGKKGLVTDLLETGIKENPPDIICACGPVAMLGSVARIAERYSVPCQVSIETIMACGIGACLGCAVKSKKGLDKYLHACVDGPVFDATALKIW</sequence>
<evidence type="ECO:0000256" key="3">
    <source>
        <dbReference type="ARBA" id="ARBA00022630"/>
    </source>
</evidence>
<dbReference type="GO" id="GO:0016491">
    <property type="term" value="F:oxidoreductase activity"/>
    <property type="evidence" value="ECO:0007669"/>
    <property type="project" value="InterPro"/>
</dbReference>
<dbReference type="Gene3D" id="2.10.240.10">
    <property type="entry name" value="Dihydroorotate dehydrogenase, electron transfer subunit"/>
    <property type="match status" value="1"/>
</dbReference>
<protein>
    <recommendedName>
        <fullName evidence="11">Dihydroorotate dehydrogenase B (NAD(+)), electron transfer subunit</fullName>
    </recommendedName>
    <alternativeName>
        <fullName evidence="11">Dihydroorotate oxidase B, electron transfer subunit</fullName>
    </alternativeName>
</protein>
<keyword evidence="14" id="KW-1133">Transmembrane helix</keyword>
<evidence type="ECO:0000256" key="13">
    <source>
        <dbReference type="PIRSR" id="PIRSR006816-2"/>
    </source>
</evidence>
<dbReference type="InterPro" id="IPR012165">
    <property type="entry name" value="Cyt_c3_hydrogenase_gsu"/>
</dbReference>
<dbReference type="PROSITE" id="PS51384">
    <property type="entry name" value="FAD_FR"/>
    <property type="match status" value="1"/>
</dbReference>
<dbReference type="HAMAP" id="MF_01211">
    <property type="entry name" value="DHODB_Fe_S_bind"/>
    <property type="match status" value="1"/>
</dbReference>
<dbReference type="PANTHER" id="PTHR43513:SF3">
    <property type="entry name" value="DIHYDROOROTATE DEHYDROGENASE B (NAD(+)), ELECTRON TRANSFER SUBUNIT-RELATED"/>
    <property type="match status" value="1"/>
</dbReference>
<feature type="binding site" evidence="11 13">
    <location>
        <position position="229"/>
    </location>
    <ligand>
        <name>[2Fe-2S] cluster</name>
        <dbReference type="ChEBI" id="CHEBI:190135"/>
    </ligand>
</feature>
<evidence type="ECO:0000256" key="14">
    <source>
        <dbReference type="SAM" id="Phobius"/>
    </source>
</evidence>
<comment type="cofactor">
    <cofactor evidence="11">
        <name>[2Fe-2S] cluster</name>
        <dbReference type="ChEBI" id="CHEBI:190135"/>
    </cofactor>
    <text evidence="11">Binds 1 [2Fe-2S] cluster per subunit.</text>
</comment>
<accession>A0A8J6TBA4</accession>
<dbReference type="GO" id="GO:0046872">
    <property type="term" value="F:metal ion binding"/>
    <property type="evidence" value="ECO:0007669"/>
    <property type="project" value="UniProtKB-KW"/>
</dbReference>
<dbReference type="PIRSF" id="PIRSF006816">
    <property type="entry name" value="Cyc3_hyd_g"/>
    <property type="match status" value="1"/>
</dbReference>
<dbReference type="Pfam" id="PF10418">
    <property type="entry name" value="DHODB_Fe-S_bind"/>
    <property type="match status" value="1"/>
</dbReference>
<name>A0A8J6TBA4_9BACT</name>
<dbReference type="Pfam" id="PF00175">
    <property type="entry name" value="NAD_binding_1"/>
    <property type="match status" value="1"/>
</dbReference>
<evidence type="ECO:0000256" key="10">
    <source>
        <dbReference type="ARBA" id="ARBA00023014"/>
    </source>
</evidence>
<dbReference type="PANTHER" id="PTHR43513">
    <property type="entry name" value="DIHYDROOROTATE DEHYDROGENASE B (NAD(+)), ELECTRON TRANSFER SUBUNIT"/>
    <property type="match status" value="1"/>
</dbReference>
<evidence type="ECO:0000256" key="6">
    <source>
        <dbReference type="ARBA" id="ARBA00022827"/>
    </source>
</evidence>
<keyword evidence="8 11" id="KW-0249">Electron transport</keyword>
<dbReference type="SUPFAM" id="SSF63380">
    <property type="entry name" value="Riboflavin synthase domain-like"/>
    <property type="match status" value="1"/>
</dbReference>
<dbReference type="GO" id="GO:0009055">
    <property type="term" value="F:electron transfer activity"/>
    <property type="evidence" value="ECO:0007669"/>
    <property type="project" value="UniProtKB-UniRule"/>
</dbReference>
<dbReference type="GO" id="GO:0050660">
    <property type="term" value="F:flavin adenine dinucleotide binding"/>
    <property type="evidence" value="ECO:0007669"/>
    <property type="project" value="InterPro"/>
</dbReference>
<keyword evidence="3 11" id="KW-0285">Flavoprotein</keyword>
<feature type="binding site" evidence="11 13">
    <location>
        <position position="234"/>
    </location>
    <ligand>
        <name>[2Fe-2S] cluster</name>
        <dbReference type="ChEBI" id="CHEBI:190135"/>
    </ligand>
</feature>
<dbReference type="EMBL" id="JACNLL010000025">
    <property type="protein sequence ID" value="MBC8198840.1"/>
    <property type="molecule type" value="Genomic_DNA"/>
</dbReference>
<evidence type="ECO:0000256" key="12">
    <source>
        <dbReference type="PIRSR" id="PIRSR006816-1"/>
    </source>
</evidence>
<comment type="cofactor">
    <cofactor evidence="11 12">
        <name>FAD</name>
        <dbReference type="ChEBI" id="CHEBI:57692"/>
    </cofactor>
    <text evidence="11 12">Binds 1 FAD per subunit.</text>
</comment>
<dbReference type="InterPro" id="IPR017927">
    <property type="entry name" value="FAD-bd_FR_type"/>
</dbReference>
<evidence type="ECO:0000256" key="4">
    <source>
        <dbReference type="ARBA" id="ARBA00022714"/>
    </source>
</evidence>
<organism evidence="16 17">
    <name type="scientific">Candidatus Desulfaltia bathyphila</name>
    <dbReference type="NCBI Taxonomy" id="2841697"/>
    <lineage>
        <taxon>Bacteria</taxon>
        <taxon>Pseudomonadati</taxon>
        <taxon>Thermodesulfobacteriota</taxon>
        <taxon>Desulfobacteria</taxon>
        <taxon>Desulfobacterales</taxon>
        <taxon>Desulfobacterales incertae sedis</taxon>
        <taxon>Candidatus Desulfaltia</taxon>
    </lineage>
</organism>
<reference evidence="16 17" key="1">
    <citation type="submission" date="2020-08" db="EMBL/GenBank/DDBJ databases">
        <title>Bridging the membrane lipid divide: bacteria of the FCB group superphylum have the potential to synthesize archaeal ether lipids.</title>
        <authorList>
            <person name="Villanueva L."/>
            <person name="Von Meijenfeldt F.A.B."/>
            <person name="Westbye A.B."/>
            <person name="Yadav S."/>
            <person name="Hopmans E.C."/>
            <person name="Dutilh B.E."/>
            <person name="Sinninghe Damste J.S."/>
        </authorList>
    </citation>
    <scope>NUCLEOTIDE SEQUENCE [LARGE SCALE GENOMIC DNA]</scope>
    <source>
        <strain evidence="16">NIOZ-UU82</strain>
    </source>
</reference>
<comment type="caution">
    <text evidence="16">The sequence shown here is derived from an EMBL/GenBank/DDBJ whole genome shotgun (WGS) entry which is preliminary data.</text>
</comment>
<keyword evidence="14" id="KW-0812">Transmembrane</keyword>
<keyword evidence="5 11" id="KW-0479">Metal-binding</keyword>
<keyword evidence="10 11" id="KW-0411">Iron-sulfur</keyword>
<evidence type="ECO:0000256" key="9">
    <source>
        <dbReference type="ARBA" id="ARBA00023004"/>
    </source>
</evidence>
<dbReference type="InterPro" id="IPR023455">
    <property type="entry name" value="Dihydroorotate_DHASE_ETsu"/>
</dbReference>
<gene>
    <name evidence="11" type="primary">pyrK</name>
    <name evidence="16" type="ORF">H8E80_02160</name>
</gene>
<keyword evidence="9 11" id="KW-0408">Iron</keyword>
<dbReference type="InterPro" id="IPR050353">
    <property type="entry name" value="PyrK_electron_transfer"/>
</dbReference>
<dbReference type="PRINTS" id="PR00406">
    <property type="entry name" value="CYTB5RDTASE"/>
</dbReference>
<feature type="domain" description="FAD-binding FR-type" evidence="15">
    <location>
        <begin position="1"/>
        <end position="104"/>
    </location>
</feature>
<keyword evidence="7 11" id="KW-0665">Pyrimidine biosynthesis</keyword>
<dbReference type="CDD" id="cd06218">
    <property type="entry name" value="DHOD_e_trans"/>
    <property type="match status" value="1"/>
</dbReference>
<comment type="cofactor">
    <cofactor evidence="13">
        <name>[2Fe-2S] cluster</name>
        <dbReference type="ChEBI" id="CHEBI:190135"/>
    </cofactor>
    <text evidence="13">Binds 1 [2Fe-2S] cluster per subunit.</text>
</comment>
<proteinExistence type="inferred from homology"/>
<dbReference type="AlphaFoldDB" id="A0A8J6TBA4"/>
<evidence type="ECO:0000256" key="2">
    <source>
        <dbReference type="ARBA" id="ARBA00022448"/>
    </source>
</evidence>
<keyword evidence="6 11" id="KW-0274">FAD</keyword>
<evidence type="ECO:0000256" key="7">
    <source>
        <dbReference type="ARBA" id="ARBA00022975"/>
    </source>
</evidence>
<comment type="pathway">
    <text evidence="11">Pyrimidine metabolism; UMP biosynthesis via de novo pathway; orotate from (S)-dihydroorotate (NAD(+) route): step 1/1.</text>
</comment>
<dbReference type="Proteomes" id="UP000603545">
    <property type="component" value="Unassembled WGS sequence"/>
</dbReference>
<comment type="subunit">
    <text evidence="11">Heterotetramer of 2 PyrK and 2 PyrD type B subunits.</text>
</comment>
<dbReference type="InterPro" id="IPR001433">
    <property type="entry name" value="OxRdtase_FAD/NAD-bd"/>
</dbReference>
<keyword evidence="4 11" id="KW-0001">2Fe-2S</keyword>
<feature type="binding site" evidence="11 12">
    <location>
        <begin position="52"/>
        <end position="55"/>
    </location>
    <ligand>
        <name>FAD</name>
        <dbReference type="ChEBI" id="CHEBI:57692"/>
    </ligand>
</feature>
<feature type="binding site" evidence="11 13">
    <location>
        <position position="252"/>
    </location>
    <ligand>
        <name>[2Fe-2S] cluster</name>
        <dbReference type="ChEBI" id="CHEBI:190135"/>
    </ligand>
</feature>
<evidence type="ECO:0000259" key="15">
    <source>
        <dbReference type="PROSITE" id="PS51384"/>
    </source>
</evidence>
<evidence type="ECO:0000256" key="8">
    <source>
        <dbReference type="ARBA" id="ARBA00022982"/>
    </source>
</evidence>